<comment type="similarity">
    <text evidence="1">Belongs to the ABC transporter superfamily.</text>
</comment>
<protein>
    <submittedName>
        <fullName evidence="6">ABC transporter ATP-binding protein</fullName>
    </submittedName>
</protein>
<sequence>MTQAKVVIDGVGKIFGSGDEAIEAIRRIDLSVQENEFVSIVGTSGCGKSTLLNMIGGLDEPTGGEILIDGEPVEGPGRNRGFVFQSYSLFEWMTVRANIRFALEKSALAAAEKDELVSHFIQAVGLTGFENTYPKQLSGGMKQRVAIARSLVYKPSILLMDEPFGALDAQTRGMMQELLLKVWEDHKVTVLFVTHDVDEAIFLADRVVVLGSRPGLVKREIQIELERPRNFEIVTDSQFSEYKREILTDIREETLKVMHMEQMAAT</sequence>
<dbReference type="CDD" id="cd03293">
    <property type="entry name" value="ABC_NrtD_SsuB_transporters"/>
    <property type="match status" value="1"/>
</dbReference>
<comment type="caution">
    <text evidence="6">The sequence shown here is derived from an EMBL/GenBank/DDBJ whole genome shotgun (WGS) entry which is preliminary data.</text>
</comment>
<dbReference type="SMART" id="SM00382">
    <property type="entry name" value="AAA"/>
    <property type="match status" value="1"/>
</dbReference>
<dbReference type="InterPro" id="IPR050166">
    <property type="entry name" value="ABC_transporter_ATP-bind"/>
</dbReference>
<keyword evidence="3" id="KW-0547">Nucleotide-binding</keyword>
<keyword evidence="2" id="KW-0813">Transport</keyword>
<reference evidence="6 7" key="1">
    <citation type="journal article" date="2018" name="Int. J. Syst. Evol. Microbiol.">
        <title>Pseudooceanicola lipolyticus sp. nov., a marine alphaproteobacterium, reclassification of Oceanicola flagellatus as Pseudooceanicola flagellatus comb. nov. and emended description of the genus Pseudooceanicola.</title>
        <authorList>
            <person name="Huang M.-M."/>
            <person name="Guo L.-L."/>
            <person name="Wu Y.-H."/>
            <person name="Lai Q.-L."/>
            <person name="Shao Z.-Z."/>
            <person name="Wang C.-S."/>
            <person name="Wu M."/>
            <person name="Xu X.-W."/>
        </authorList>
    </citation>
    <scope>NUCLEOTIDE SEQUENCE [LARGE SCALE GENOMIC DNA]</scope>
    <source>
        <strain evidence="6 7">157</strain>
    </source>
</reference>
<dbReference type="GO" id="GO:0005524">
    <property type="term" value="F:ATP binding"/>
    <property type="evidence" value="ECO:0007669"/>
    <property type="project" value="UniProtKB-KW"/>
</dbReference>
<keyword evidence="4 6" id="KW-0067">ATP-binding</keyword>
<name>A0A2M8IWC1_9RHOB</name>
<evidence type="ECO:0000313" key="6">
    <source>
        <dbReference type="EMBL" id="PJE34839.1"/>
    </source>
</evidence>
<evidence type="ECO:0000256" key="3">
    <source>
        <dbReference type="ARBA" id="ARBA00022741"/>
    </source>
</evidence>
<evidence type="ECO:0000256" key="1">
    <source>
        <dbReference type="ARBA" id="ARBA00005417"/>
    </source>
</evidence>
<dbReference type="PROSITE" id="PS00211">
    <property type="entry name" value="ABC_TRANSPORTER_1"/>
    <property type="match status" value="1"/>
</dbReference>
<evidence type="ECO:0000256" key="2">
    <source>
        <dbReference type="ARBA" id="ARBA00022448"/>
    </source>
</evidence>
<keyword evidence="7" id="KW-1185">Reference proteome</keyword>
<proteinExistence type="inferred from homology"/>
<dbReference type="InterPro" id="IPR017871">
    <property type="entry name" value="ABC_transporter-like_CS"/>
</dbReference>
<organism evidence="6 7">
    <name type="scientific">Pseudooceanicola lipolyticus</name>
    <dbReference type="NCBI Taxonomy" id="2029104"/>
    <lineage>
        <taxon>Bacteria</taxon>
        <taxon>Pseudomonadati</taxon>
        <taxon>Pseudomonadota</taxon>
        <taxon>Alphaproteobacteria</taxon>
        <taxon>Rhodobacterales</taxon>
        <taxon>Paracoccaceae</taxon>
        <taxon>Pseudooceanicola</taxon>
    </lineage>
</organism>
<dbReference type="PROSITE" id="PS50893">
    <property type="entry name" value="ABC_TRANSPORTER_2"/>
    <property type="match status" value="1"/>
</dbReference>
<evidence type="ECO:0000313" key="7">
    <source>
        <dbReference type="Proteomes" id="UP000231553"/>
    </source>
</evidence>
<dbReference type="PANTHER" id="PTHR42788">
    <property type="entry name" value="TAURINE IMPORT ATP-BINDING PROTEIN-RELATED"/>
    <property type="match status" value="1"/>
</dbReference>
<evidence type="ECO:0000259" key="5">
    <source>
        <dbReference type="PROSITE" id="PS50893"/>
    </source>
</evidence>
<dbReference type="InterPro" id="IPR003593">
    <property type="entry name" value="AAA+_ATPase"/>
</dbReference>
<dbReference type="SUPFAM" id="SSF52540">
    <property type="entry name" value="P-loop containing nucleoside triphosphate hydrolases"/>
    <property type="match status" value="1"/>
</dbReference>
<evidence type="ECO:0000256" key="4">
    <source>
        <dbReference type="ARBA" id="ARBA00022840"/>
    </source>
</evidence>
<dbReference type="OrthoDB" id="9802264at2"/>
<dbReference type="EMBL" id="PGTB01000135">
    <property type="protein sequence ID" value="PJE34839.1"/>
    <property type="molecule type" value="Genomic_DNA"/>
</dbReference>
<feature type="domain" description="ABC transporter" evidence="5">
    <location>
        <begin position="6"/>
        <end position="237"/>
    </location>
</feature>
<gene>
    <name evidence="6" type="ORF">CVM52_20225</name>
</gene>
<dbReference type="AlphaFoldDB" id="A0A2M8IWC1"/>
<accession>A0A2M8IWC1</accession>
<dbReference type="Gene3D" id="3.40.50.300">
    <property type="entry name" value="P-loop containing nucleotide triphosphate hydrolases"/>
    <property type="match status" value="1"/>
</dbReference>
<dbReference type="Pfam" id="PF00005">
    <property type="entry name" value="ABC_tran"/>
    <property type="match status" value="1"/>
</dbReference>
<dbReference type="RefSeq" id="WP_100164229.1">
    <property type="nucleotide sequence ID" value="NZ_PGTB01000135.1"/>
</dbReference>
<dbReference type="PANTHER" id="PTHR42788:SF13">
    <property type="entry name" value="ALIPHATIC SULFONATES IMPORT ATP-BINDING PROTEIN SSUB"/>
    <property type="match status" value="1"/>
</dbReference>
<dbReference type="InterPro" id="IPR003439">
    <property type="entry name" value="ABC_transporter-like_ATP-bd"/>
</dbReference>
<dbReference type="Proteomes" id="UP000231553">
    <property type="component" value="Unassembled WGS sequence"/>
</dbReference>
<dbReference type="InterPro" id="IPR027417">
    <property type="entry name" value="P-loop_NTPase"/>
</dbReference>
<dbReference type="GO" id="GO:0016887">
    <property type="term" value="F:ATP hydrolysis activity"/>
    <property type="evidence" value="ECO:0007669"/>
    <property type="project" value="InterPro"/>
</dbReference>